<dbReference type="SUPFAM" id="SSF46689">
    <property type="entry name" value="Homeodomain-like"/>
    <property type="match status" value="2"/>
</dbReference>
<accession>A0A229UKI8</accession>
<dbReference type="Pfam" id="PF06719">
    <property type="entry name" value="AraC_N"/>
    <property type="match status" value="1"/>
</dbReference>
<dbReference type="Proteomes" id="UP000215509">
    <property type="component" value="Unassembled WGS sequence"/>
</dbReference>
<dbReference type="OrthoDB" id="34150at2"/>
<dbReference type="RefSeq" id="WP_094017346.1">
    <property type="nucleotide sequence ID" value="NZ_NMQW01000037.1"/>
</dbReference>
<dbReference type="GO" id="GO:0003700">
    <property type="term" value="F:DNA-binding transcription factor activity"/>
    <property type="evidence" value="ECO:0007669"/>
    <property type="project" value="InterPro"/>
</dbReference>
<dbReference type="InterPro" id="IPR009057">
    <property type="entry name" value="Homeodomain-like_sf"/>
</dbReference>
<dbReference type="PANTHER" id="PTHR43436:SF1">
    <property type="entry name" value="TRANSCRIPTIONAL REGULATORY PROTEIN"/>
    <property type="match status" value="1"/>
</dbReference>
<evidence type="ECO:0000259" key="3">
    <source>
        <dbReference type="PROSITE" id="PS01124"/>
    </source>
</evidence>
<evidence type="ECO:0000256" key="1">
    <source>
        <dbReference type="ARBA" id="ARBA00023015"/>
    </source>
</evidence>
<dbReference type="GO" id="GO:0043565">
    <property type="term" value="F:sequence-specific DNA binding"/>
    <property type="evidence" value="ECO:0007669"/>
    <property type="project" value="InterPro"/>
</dbReference>
<dbReference type="InterPro" id="IPR018060">
    <property type="entry name" value="HTH_AraC"/>
</dbReference>
<feature type="domain" description="HTH araC/xylS-type" evidence="3">
    <location>
        <begin position="201"/>
        <end position="299"/>
    </location>
</feature>
<keyword evidence="1" id="KW-0805">Transcription regulation</keyword>
<dbReference type="Gene3D" id="1.10.10.60">
    <property type="entry name" value="Homeodomain-like"/>
    <property type="match status" value="2"/>
</dbReference>
<protein>
    <submittedName>
        <fullName evidence="4">AraC family transcriptional regulator</fullName>
    </submittedName>
</protein>
<dbReference type="Pfam" id="PF12833">
    <property type="entry name" value="HTH_18"/>
    <property type="match status" value="1"/>
</dbReference>
<dbReference type="PROSITE" id="PS01124">
    <property type="entry name" value="HTH_ARAC_FAMILY_2"/>
    <property type="match status" value="1"/>
</dbReference>
<dbReference type="SMART" id="SM00342">
    <property type="entry name" value="HTH_ARAC"/>
    <property type="match status" value="1"/>
</dbReference>
<organism evidence="4 5">
    <name type="scientific">Paenibacillus rigui</name>
    <dbReference type="NCBI Taxonomy" id="554312"/>
    <lineage>
        <taxon>Bacteria</taxon>
        <taxon>Bacillati</taxon>
        <taxon>Bacillota</taxon>
        <taxon>Bacilli</taxon>
        <taxon>Bacillales</taxon>
        <taxon>Paenibacillaceae</taxon>
        <taxon>Paenibacillus</taxon>
    </lineage>
</organism>
<evidence type="ECO:0000313" key="4">
    <source>
        <dbReference type="EMBL" id="OXM83902.1"/>
    </source>
</evidence>
<name>A0A229UKI8_9BACL</name>
<dbReference type="AlphaFoldDB" id="A0A229UKI8"/>
<proteinExistence type="predicted"/>
<comment type="caution">
    <text evidence="4">The sequence shown here is derived from an EMBL/GenBank/DDBJ whole genome shotgun (WGS) entry which is preliminary data.</text>
</comment>
<keyword evidence="5" id="KW-1185">Reference proteome</keyword>
<sequence length="311" mass="34651">MDTENESLRIEQALQQLARLIRRHAPSSGTHRTPVPSLALMHATHCSEPMESVYKPSICVVAQGAKTATLADETYRYDPSTYLVTSVELPILGRIIEASPEIPYLSLKLSFDADVILDIVKETNRSDSVPAEACRGITVNRTSFPLLEAIVRLLELLHTPEDVPVLAPLIIREILYRVLQGEQGAVIHQFAIIGSHAHNIAQAIQLINREYNRPIGIEQLAKSVNMSASAFHKHFKRVTAMSPLQYQKTVRLQEARRLMLTETVQASDAAFRVGYESPSQFSREYARMYGRPPMVDVESLRGSNASSNVHG</sequence>
<dbReference type="EMBL" id="NMQW01000037">
    <property type="protein sequence ID" value="OXM83902.1"/>
    <property type="molecule type" value="Genomic_DNA"/>
</dbReference>
<evidence type="ECO:0000256" key="2">
    <source>
        <dbReference type="ARBA" id="ARBA00023163"/>
    </source>
</evidence>
<evidence type="ECO:0000313" key="5">
    <source>
        <dbReference type="Proteomes" id="UP000215509"/>
    </source>
</evidence>
<reference evidence="4 5" key="1">
    <citation type="submission" date="2017-07" db="EMBL/GenBank/DDBJ databases">
        <title>Genome sequencing and assembly of Paenibacillus rigui.</title>
        <authorList>
            <person name="Mayilraj S."/>
        </authorList>
    </citation>
    <scope>NUCLEOTIDE SEQUENCE [LARGE SCALE GENOMIC DNA]</scope>
    <source>
        <strain evidence="4 5">JCM 16352</strain>
    </source>
</reference>
<keyword evidence="2" id="KW-0804">Transcription</keyword>
<dbReference type="PANTHER" id="PTHR43436">
    <property type="entry name" value="ARAC-FAMILY TRANSCRIPTIONAL REGULATOR"/>
    <property type="match status" value="1"/>
</dbReference>
<gene>
    <name evidence="4" type="ORF">CF651_23635</name>
</gene>
<dbReference type="InterPro" id="IPR009594">
    <property type="entry name" value="Tscrpt_reg_HTH_AraC_N"/>
</dbReference>